<evidence type="ECO:0000313" key="1">
    <source>
        <dbReference type="EMBL" id="ARE67325.1"/>
    </source>
</evidence>
<name>A0A1V0QG62_CNPV</name>
<dbReference type="Proteomes" id="UP000319767">
    <property type="component" value="Segment"/>
</dbReference>
<gene>
    <name evidence="1" type="primary">SWPV2-102</name>
</gene>
<accession>A0A1V0QG62</accession>
<sequence>MTEKYKGCRCQCCCCKCDCRGELLDSWNHNYECIYSNIMISRDKNIKNIFKSLYGHFLFSISLLKDFFTIHNTPHSY</sequence>
<organism evidence="1">
    <name type="scientific">Shearwaterpox virus</name>
    <dbReference type="NCBI Taxonomy" id="1974596"/>
    <lineage>
        <taxon>Viruses</taxon>
        <taxon>Varidnaviria</taxon>
        <taxon>Bamfordvirae</taxon>
        <taxon>Nucleocytoviricota</taxon>
        <taxon>Pokkesviricetes</taxon>
        <taxon>Chitovirales</taxon>
        <taxon>Poxviridae</taxon>
        <taxon>Chordopoxvirinae</taxon>
        <taxon>Avipoxvirus</taxon>
        <taxon>Avipoxvirus canarypox</taxon>
        <taxon>Canarypox virus</taxon>
    </lineage>
</organism>
<protein>
    <submittedName>
        <fullName evidence="1">SWPV2-ORF102</fullName>
    </submittedName>
</protein>
<proteinExistence type="predicted"/>
<dbReference type="EMBL" id="KX857215">
    <property type="protein sequence ID" value="ARE67325.1"/>
    <property type="molecule type" value="Genomic_DNA"/>
</dbReference>
<reference evidence="1" key="1">
    <citation type="journal article" date="2017" name="BMC Genomics">
        <title>Genomic characterization of two novel pathogenic avipoxviruses isolated from pacific shearwaters (Ardenna spp.).</title>
        <authorList>
            <person name="Sarker S."/>
            <person name="Das S."/>
            <person name="Lavers J.L."/>
            <person name="Hutton I."/>
            <person name="Helbig K."/>
            <person name="Imbery J."/>
            <person name="Upton C."/>
            <person name="Raidal S.R."/>
        </authorList>
    </citation>
    <scope>NUCLEOTIDE SEQUENCE [LARGE SCALE GENOMIC DNA]</scope>
    <source>
        <strain evidence="1">SWPV-2</strain>
    </source>
</reference>